<dbReference type="Proteomes" id="UP000271098">
    <property type="component" value="Unassembled WGS sequence"/>
</dbReference>
<protein>
    <submittedName>
        <fullName evidence="4">Secreted protein</fullName>
    </submittedName>
</protein>
<evidence type="ECO:0000313" key="2">
    <source>
        <dbReference type="EMBL" id="VDK37853.1"/>
    </source>
</evidence>
<accession>A0A183D313</accession>
<proteinExistence type="predicted"/>
<keyword evidence="1" id="KW-0732">Signal</keyword>
<name>A0A183D313_9BILA</name>
<dbReference type="EMBL" id="UYRT01005068">
    <property type="protein sequence ID" value="VDK37853.1"/>
    <property type="molecule type" value="Genomic_DNA"/>
</dbReference>
<reference evidence="2 3" key="2">
    <citation type="submission" date="2018-11" db="EMBL/GenBank/DDBJ databases">
        <authorList>
            <consortium name="Pathogen Informatics"/>
        </authorList>
    </citation>
    <scope>NUCLEOTIDE SEQUENCE [LARGE SCALE GENOMIC DNA]</scope>
</reference>
<evidence type="ECO:0000313" key="3">
    <source>
        <dbReference type="Proteomes" id="UP000271098"/>
    </source>
</evidence>
<evidence type="ECO:0000313" key="4">
    <source>
        <dbReference type="WBParaSite" id="GPUH_0000310901-mRNA-1"/>
    </source>
</evidence>
<sequence>MIHNCCLLLIVLLRFTTAENTFNVLLEEDIKVDLGNIMRESYFNTFTEVAEGVAEVTDDECQFLGQNAAQEMGRFNVASGQRGW</sequence>
<dbReference type="AlphaFoldDB" id="A0A183D313"/>
<keyword evidence="3" id="KW-1185">Reference proteome</keyword>
<reference evidence="4" key="1">
    <citation type="submission" date="2016-06" db="UniProtKB">
        <authorList>
            <consortium name="WormBaseParasite"/>
        </authorList>
    </citation>
    <scope>IDENTIFICATION</scope>
</reference>
<dbReference type="WBParaSite" id="GPUH_0000310901-mRNA-1">
    <property type="protein sequence ID" value="GPUH_0000310901-mRNA-1"/>
    <property type="gene ID" value="GPUH_0000310901"/>
</dbReference>
<feature type="chain" id="PRO_5043138572" evidence="1">
    <location>
        <begin position="19"/>
        <end position="84"/>
    </location>
</feature>
<evidence type="ECO:0000256" key="1">
    <source>
        <dbReference type="SAM" id="SignalP"/>
    </source>
</evidence>
<gene>
    <name evidence="2" type="ORF">GPUH_LOCUS3104</name>
</gene>
<feature type="signal peptide" evidence="1">
    <location>
        <begin position="1"/>
        <end position="18"/>
    </location>
</feature>
<organism evidence="4">
    <name type="scientific">Gongylonema pulchrum</name>
    <dbReference type="NCBI Taxonomy" id="637853"/>
    <lineage>
        <taxon>Eukaryota</taxon>
        <taxon>Metazoa</taxon>
        <taxon>Ecdysozoa</taxon>
        <taxon>Nematoda</taxon>
        <taxon>Chromadorea</taxon>
        <taxon>Rhabditida</taxon>
        <taxon>Spirurina</taxon>
        <taxon>Spiruromorpha</taxon>
        <taxon>Spiruroidea</taxon>
        <taxon>Gongylonematidae</taxon>
        <taxon>Gongylonema</taxon>
    </lineage>
</organism>